<dbReference type="PANTHER" id="PTHR24023">
    <property type="entry name" value="COLLAGEN ALPHA"/>
    <property type="match status" value="1"/>
</dbReference>
<sequence length="335" mass="36142">TKNQHALTSDTQLAEEGGKKGRSGEDGTPGLKGLKGEGGLSGLPGREGSEGVEGPIGNRGTRGLQTNIFRICLRVWPVLPVILALKVLSDAKGDWDPPGPPALESTDHRSGPQGPQGVQGEKGPLGEGLPGPKGITDLQVLPAYSASPEPEFKERRATKGSREKRDRRESEEQGNREGRVNPGQQESVVYQDFQEKTGLPDRRVNLALLVFEAQKELLESAPRVKRETKAREGSEDWPVLLVSLDPPDQRVNQGSLDGLDYQVSLAVASLVQRGISAHLVHLVLLEKLVMDILVLRGIVENLVRPALTALKGKAIQAPWALLDYRVSSASRGSKD</sequence>
<evidence type="ECO:0000313" key="5">
    <source>
        <dbReference type="Proteomes" id="UP001148018"/>
    </source>
</evidence>
<keyword evidence="5" id="KW-1185">Reference proteome</keyword>
<keyword evidence="2" id="KW-0964">Secreted</keyword>
<comment type="caution">
    <text evidence="4">The sequence shown here is derived from an EMBL/GenBank/DDBJ whole genome shotgun (WGS) entry which is preliminary data.</text>
</comment>
<dbReference type="GO" id="GO:0030198">
    <property type="term" value="P:extracellular matrix organization"/>
    <property type="evidence" value="ECO:0007669"/>
    <property type="project" value="TreeGrafter"/>
</dbReference>
<feature type="region of interest" description="Disordered" evidence="3">
    <location>
        <begin position="96"/>
        <end position="186"/>
    </location>
</feature>
<proteinExistence type="predicted"/>
<evidence type="ECO:0000256" key="3">
    <source>
        <dbReference type="SAM" id="MobiDB-lite"/>
    </source>
</evidence>
<organism evidence="4 5">
    <name type="scientific">Muraenolepis orangiensis</name>
    <name type="common">Patagonian moray cod</name>
    <dbReference type="NCBI Taxonomy" id="630683"/>
    <lineage>
        <taxon>Eukaryota</taxon>
        <taxon>Metazoa</taxon>
        <taxon>Chordata</taxon>
        <taxon>Craniata</taxon>
        <taxon>Vertebrata</taxon>
        <taxon>Euteleostomi</taxon>
        <taxon>Actinopterygii</taxon>
        <taxon>Neopterygii</taxon>
        <taxon>Teleostei</taxon>
        <taxon>Neoteleostei</taxon>
        <taxon>Acanthomorphata</taxon>
        <taxon>Zeiogadaria</taxon>
        <taxon>Gadariae</taxon>
        <taxon>Gadiformes</taxon>
        <taxon>Muraenolepidoidei</taxon>
        <taxon>Muraenolepididae</taxon>
        <taxon>Muraenolepis</taxon>
    </lineage>
</organism>
<evidence type="ECO:0000256" key="1">
    <source>
        <dbReference type="ARBA" id="ARBA00004498"/>
    </source>
</evidence>
<dbReference type="OrthoDB" id="687730at2759"/>
<feature type="compositionally biased region" description="Basic and acidic residues" evidence="3">
    <location>
        <begin position="16"/>
        <end position="25"/>
    </location>
</feature>
<keyword evidence="2" id="KW-0272">Extracellular matrix</keyword>
<dbReference type="InterPro" id="IPR050149">
    <property type="entry name" value="Collagen_superfamily"/>
</dbReference>
<dbReference type="PANTHER" id="PTHR24023:SF1082">
    <property type="entry name" value="COLLAGEN TRIPLE HELIX REPEAT"/>
    <property type="match status" value="1"/>
</dbReference>
<evidence type="ECO:0000313" key="4">
    <source>
        <dbReference type="EMBL" id="KAJ3584429.1"/>
    </source>
</evidence>
<gene>
    <name evidence="4" type="ORF">NHX12_014924</name>
</gene>
<feature type="compositionally biased region" description="Polar residues" evidence="3">
    <location>
        <begin position="1"/>
        <end position="12"/>
    </location>
</feature>
<name>A0A9Q0D9K1_9TELE</name>
<reference evidence="4" key="1">
    <citation type="submission" date="2022-07" db="EMBL/GenBank/DDBJ databases">
        <title>Chromosome-level genome of Muraenolepis orangiensis.</title>
        <authorList>
            <person name="Kim J."/>
        </authorList>
    </citation>
    <scope>NUCLEOTIDE SEQUENCE</scope>
    <source>
        <strain evidence="4">KU_S4_2022</strain>
        <tissue evidence="4">Muscle</tissue>
    </source>
</reference>
<comment type="subcellular location">
    <subcellularLocation>
        <location evidence="1">Secreted</location>
        <location evidence="1">Extracellular space</location>
        <location evidence="1">Extracellular matrix</location>
    </subcellularLocation>
</comment>
<dbReference type="GO" id="GO:0031012">
    <property type="term" value="C:extracellular matrix"/>
    <property type="evidence" value="ECO:0007669"/>
    <property type="project" value="TreeGrafter"/>
</dbReference>
<feature type="region of interest" description="Disordered" evidence="3">
    <location>
        <begin position="1"/>
        <end position="61"/>
    </location>
</feature>
<dbReference type="AlphaFoldDB" id="A0A9Q0D9K1"/>
<evidence type="ECO:0000256" key="2">
    <source>
        <dbReference type="ARBA" id="ARBA00022530"/>
    </source>
</evidence>
<protein>
    <submittedName>
        <fullName evidence="4">Uncharacterized protein</fullName>
    </submittedName>
</protein>
<dbReference type="EMBL" id="JANIIK010000119">
    <property type="protein sequence ID" value="KAJ3584429.1"/>
    <property type="molecule type" value="Genomic_DNA"/>
</dbReference>
<dbReference type="Proteomes" id="UP001148018">
    <property type="component" value="Unassembled WGS sequence"/>
</dbReference>
<dbReference type="GO" id="GO:0005615">
    <property type="term" value="C:extracellular space"/>
    <property type="evidence" value="ECO:0007669"/>
    <property type="project" value="TreeGrafter"/>
</dbReference>
<accession>A0A9Q0D9K1</accession>
<feature type="compositionally biased region" description="Basic and acidic residues" evidence="3">
    <location>
        <begin position="150"/>
        <end position="179"/>
    </location>
</feature>
<dbReference type="GO" id="GO:0030020">
    <property type="term" value="F:extracellular matrix structural constituent conferring tensile strength"/>
    <property type="evidence" value="ECO:0007669"/>
    <property type="project" value="TreeGrafter"/>
</dbReference>
<feature type="non-terminal residue" evidence="4">
    <location>
        <position position="335"/>
    </location>
</feature>